<dbReference type="GO" id="GO:0016874">
    <property type="term" value="F:ligase activity"/>
    <property type="evidence" value="ECO:0007669"/>
    <property type="project" value="UniProtKB-KW"/>
</dbReference>
<dbReference type="FunFam" id="3.40.50.12780:FF:000014">
    <property type="entry name" value="Nonribosomal peptide synthetase 1"/>
    <property type="match status" value="2"/>
</dbReference>
<dbReference type="CDD" id="cd19545">
    <property type="entry name" value="FUM14_C_NRPS-like"/>
    <property type="match status" value="5"/>
</dbReference>
<sequence length="5354" mass="588263">MVPSYYLPVAHLPLSLSGKVDAQKLREWAEQLSAHNLVEYSVAERTEYEPPTTDIEKKLQHLWASALEIPIETIGRNESFLALGGDSIAAIRLVAAARSQDITLSVSSIFKHPQLSQMALSARLEKVVQDEALEAWGMIAQDERQSIEDSIREHCQLSAQDIIEDVYPATPLQEGLMALAVKQPGSYMATFTYRLADDVDAEYFQKAWETTLQVCSVLRTRIVVHRDRTLQAIVKTPQKDWLNEKNSCSRHMQYGTPLCYSSLERGTDTSLFRLTMHHAIFDGWSFGLIMRTLSQAYSGAAKPDLSLPHYGNFVKYALSLDKSDAAEYWSSQLKGATRPMFPARQTAKSPKPASATLTCHIPLDTGRQLPVTKATLLRAAWAVLMARYNDTDDISFGAAVAGRQAPISGIEEIVGPVLSTVPVRVKVPGQQSISDFLQTLQTQATDMIPFEHMGLQNIAKLGLDAREACDFSSMFSVQHNTIASKGTSSLLISIVNTSPDTALNFATYFTYPLVGQCFLSEHEASLELIYNSASLSSQQVEGLAAQYCHVIEQLVTHITEAKETPRLKDIEIFGAWDKTQIEQWHSLQEPVTMLGTTVLELLSTVSTKSPDDEAICAWDGSCTYAELENMTTDLASHLQSLKVGKGSLVPICFEKSLWTVVAKMAILKAGAAFVPLNPDHPLTRRKQLVDVLESPLILVSEATQQSCQDMNLPLVTISEACVSRLPQCTSKRDYPSSQDTAYVLFTSGSTGEPKGVVVSHGALASCVLSHARDIGVQPESRVLQFSAYTFDISLAETLCTLCFGGCLCIPSTEERLSSLTAFVRDRRINVTMLTPTMLSTISPQEIPGVDTVVLVGEPSTQSTLDTWSDKVTLINNYGPSEASINTSSHLILPGQKSPRMIGSGCNSRLWIVEPDNTESLAPVGCVGELVIQAASIADGYLNDVKRSKESFIQAPSWLPQGTLPKLYKSGDLVRYHNDGTLEYVGRKDGQLKVRGQRLESGEVEYHIKQILGPRSTSSVQLIQGENVGGKALVAFVCLSGSTRCIDDGECHSLWARDDNTFDLLFSLHQSLRSVLPDYMVPSYFLPVAYLPVTSSGKTDGRTIRTWASTIERDDMAQFSLSSSVPFVPPTTAMEKKLQGMWADVLGIPAESIGCEDNFLDRGGDSIAAIHLVSMARQHGIALTVSSIFSDARLSHVAASAVPLKDENGDGNVDPWALIPKEDQAQVIESVRQQCRLSTEQAIDDVYPATALQEGLMALAAKQPGSYVARFTFELGRAVDTSRFKEAFSHTVASCSTLRTRLILWRDQTVQAVLKHSDVWPLEGVQKSEAMGYGTPLFLYALRDRGSRREFHLAMHHAIFDGWSVGLIMRTLSQFYHQGRVQRPLVPYVNFVKYAQSLDGEQANEFWRSQLQGASKTTFPKRTASSASCSQTLIRQIHLRHHVGSNSAITTATVLRAAWAIVLARYNDSAPNVTFGAAVAGRQAPVPGIDDIVGPVLSTVPMRVNLEGTELVTSFLQRIQAQSVDMMPFEQLGLQNISRLGPDAKNACDFSSLLIIQHRGIFHTGEESLLVVPEDWSASTGGGEATYFNYPIVVQCFLLEQKVMLELIYDDAAVTSDQAQAIASHYINVVQQLIKAQERREQDQLVLSDISLFGEWDAEKIQEWHQGQPPMETVDTCMHDLISKTTRMLPDKEAVFAWDGKCSYAELECMTHSLAHYLREQGVGHESLVPICFEKSIWAIVAMLGIMRAGGAFVPLNPNDPFARRQHLVASLQAPLILASCSTSSLFDGIGVNTVVIASELISSLPTAQVESITTPHSVAYVLFTSGSTGEPKGVIVEHRSLCSTISHRGDDIGLTADWRILQFSSYVFDISVCEIFASLAHGATLCVPSEADRVNSLAGFINKAEVTCAMLTSTVAKLLTPADVPSLTTLLLVGEAPTVENARTWADAVKLFNDYGPAEACIFVTSRLILPSASTTNIGSGCNARLWVVEPDDHNRLAPVGCTGHLVIQGPGVARGYLNDAGRTAEAFLSTTPWQSSASVHKLYKTGDLVRYTNDGSLEYIGRKDGQIKLRGQRLEPGEIEYHIKHHLGPQSTSSVQIIHGPAMGEGALFAFVCLVGQTDMLAASEGDLISTFDEDTQHLLQDLDEALRASLPAYMVPSHYVPVKWLPVTPSGKMNSRSLREIALCLPPSDLAQYSLSTRAEFEPPQTPMEVHMVELWADILGCLSQNIGRSDNFLQIGGDSIMAIRLVAAARKQNINLAVSTIFRDARLSQVAAAAELSSNGPVEHADVEPWSLLPQNDSSAIAKSVRQQCFFPPHADNDDDGDIIQDVYPATPLQEGLMALAVKQPGSYMARFSFKLADDVDIHRFREAWQATLTACDVLRTRLVLFGEHTLQAVLCPRGQWQNLNTKNVTMSYGTPLCSYALVDNDTGLHFELVLHHAIFDGWSLKIILRTLLTAYCQNESQKSPRLPRYANFIRYSLTLNTNEAEEFWKQQLRGAARPIFPKQLLAQNAASSQAITREMPLRAIGRLNITTATVLRTAWAIVLARYNDATNNITFGAAVAGRQAPVAGIEDIVGPIISTVPVRISLDPEQSVHHLLQRIQAQATDMMAFEQFGLQKIAKLSPDARNACAFSSLLVVQPDAVFGKTSNSVMVLEPGNDNKNAASPLAEYFSYPLVWQCHVTDSAIHLHAIFDSSVLSKQQINAMAEQFCHVVQQLCNAEAEPANKTRTRDISLSGPFDLALAQEWNDAVDTKVISDTLHAQFEKQAKRRPGAPAIFAWDGCLSYRELDTAADHLAQLLRQQYGVGPDDLVLVCFEKSIWFYVAILAINKAGGAWVPIDPSHPAHRHKKIADQASASLALASATAAASCIGLVKNVVQVSSALHEELLLKPLEMPAVEVLPHHAAYVLFTSGTTGTPKGIIMEHGSLCTSQTAISRRLNLDENVRMLQFAAYVFDLSIGEMIAPLISGACLCVPAEHHRKSLTDLSVFMREARVNWAYLTPSFARLIDPDTMPGLELLLLAGEAVGKDLLETWASRVRLVNGWGPSETCCFSSLNEWDSASQSPLNIGYPVGGRCWITEPDNHHQLAPIGCVGEVLIQGPTIAREYLDYAQGTRMNFITQDLPGWAPDQDLAPYSRLYKSGDLAYYNPDGTLEFVARKDTQVKVSGFRVELVEIEHYIRQGLGGVEQIIVDVVESRASSKPRLAAFVCFSLATSAPSHDLDESDLLLPLDAALTRQLSELKGYLQARVPAYMVPSIYIPVRPNLPDHMLTQYMLADMQKESPTTYQEAMMQGLWADVLHISPDLIGRSDSFLLLGGDSLAAIRLVARAREKGIRVSVASIFSDPRLSQVAGAASFEQFEHTMVEPWSLISTNERASLIEVARKQCSLAPNDVIYDIYPTSALQEGLMALATKQSGSYMARFTFDLDDMIDLNRFKEAWQYTLEACDALRTHIILHGATTLQAVVHQEQAIQWKQDGLGALKMEYGTPLCEYALNQHSSPKRFELALHHAIFDGWSFGLIMRTLSESYHGAKITPLFPYASFVKYAKSIDIKSASDYWREQLNGATRPVFPRSSTTSGESSSQSFAREIPVPQGKPGVTVATVLRAAWAIVLARYNDDVSDITFGAAVSGRQAPVEHIEDIVGPVISTVPIRVKLLKECRASDFLQGLQRQAAEMMAFEQMGLQNINKLGTDAKNACDFSTLLVIQPRAIFRELSHSFMSMTQEDGQGASLSEYFSYPLVWQCHVSEQGKIHLYAIFDTNVLSEAQINIMAEQYCHVIHQLWLADNSQILLKDVSLCSPYDMNLALTWSAPSETLPVRETFHSLVERQAKAQPNAPAIYAWDGELSYGELYAAADRLSRLLTHKLGVKLEERVIVCLEKSLWFYVAILAVNMAGGVWVPFDPSHPRDRHNKIASQAGARIALTWPDNEQKLQGLVEHIIQLSADLDQELLLDANKYPPVYVQVEPSNAAYILFTSGTTGTPKGIVMEHGALCTSQIAIGKKLGMGTDVRLLQFAAYVFDLSIGEMIGPLVAGGCLCVPSEHDRMNNLGGFISQARVNWAYLTPSFARLIEPTSVPGLELLLLAGEPVGKDHLKSWIGRVRLINGWGPSETCCFSSLQEWDSIDQSPLTIGRSVGARCWIVESDNLERLAPIGCIGEIVIQGPTIAREYLANDEGTRASFVERLPSWAPDAPGHRRLYRSGDLGYYNADGTMEFVSRKDTQVKVRGFRVELGEVEHHIRQSLREAHQVVVDVHQDSTKLVAYVCFSSETSNSSNSSDMIRPMDSSLAAKFSELKSYLGVRLPEYMIPAVYVPLKFVPFITSQKIDRAVLRDATSPANMKGDDLARYMLADTSKETPASEREITMQKLWADVLRVSIELIGRHDSFLQLGGDSLAAIRLVTQARKQGIQLTVAQIFRDPRLSQVAAVAQFGESIEETSSVQPWSLISSSRRGTMRTVIQRQCNLRSADEILDVYPATALQEGLMALTARQPGAYVTRYIFQIGHDVNVDRFKTAWEQTVQSIDALRTRIVFHGGKTWQAKLDQGAEWLPTQRFSKYKTPIEALAMGYGTRLCLYALVDGDSGDKYFALTMHHSIYDGWCLQLIAQTIKHFYDANPSPIGLAPYANFIDFTLRLDLKAAAAFWKKQLGGAKRTIYPQMVKKPKLNSETSGKTLCYEITLRKSAGTVTMATVLRAAWAIVLGRYNDDADDVTFASTVTGRQTPVSGVDRMVGPVISTVPVRVKLDKTQSVGQFLHSVHLDAAEMIPFEQMGLQNIAKLGVEMREACNVSTLLVVQPEELFEQSTNGLLSSQPTEADALFKGYFNYPLVALIYLRSDCAFLNLIYDASAISTAQVNRMAKQYEHVVEQLLAYGDDSSRTVDDINLCSTADMDQVLQWHDALEPMDITNACAHQLISQTAAQTPDQEAIFAWDGTCTYGELDRMATHLASFLACQGVGPESLVPVCFEKSMWIVVAILAIQKAGGAYVPLSPEHPLLRRQQLVAKIKAPLLLTSIAAESACQGIQVPIVVVSRDTIAGLSDKTQHGAAESVCNPNNAAYVLFTSGTTGEPKGVVAEHKALVSGLFHFARKTGLSSATRMLQFSNYIFDVSVSEIFGTLLHGGCICIPSEAERMDNIETFVNRSRANFAMVTPSFAGTLSPAKMPTLEAMILGGEALTMDNIQTWASKVRLFNNYGPAEAGVSTSQHLVEPGSSEPSIVGSGCNNRLWIIEPSNSDRLTPIGCVGELAVQGPCVSRGYLEDETRTKASFLESPCWLPSGAAHRRVYKTGDLVRYSDDGSVVFVGRKDGQIKLRGQRLEPGEIEYWIKKSLGQRHTVSVQLMHGVDAGASLVAFVCAPPEE</sequence>
<dbReference type="SUPFAM" id="SSF47336">
    <property type="entry name" value="ACP-like"/>
    <property type="match status" value="5"/>
</dbReference>
<feature type="domain" description="Carrier" evidence="7">
    <location>
        <begin position="50"/>
        <end position="126"/>
    </location>
</feature>
<organism evidence="8 9">
    <name type="scientific">Ophiocordyceps australis</name>
    <dbReference type="NCBI Taxonomy" id="1399860"/>
    <lineage>
        <taxon>Eukaryota</taxon>
        <taxon>Fungi</taxon>
        <taxon>Dikarya</taxon>
        <taxon>Ascomycota</taxon>
        <taxon>Pezizomycotina</taxon>
        <taxon>Sordariomycetes</taxon>
        <taxon>Hypocreomycetidae</taxon>
        <taxon>Hypocreales</taxon>
        <taxon>Ophiocordycipitaceae</taxon>
        <taxon>Ophiocordyceps</taxon>
    </lineage>
</organism>
<comment type="caution">
    <text evidence="8">The sequence shown here is derived from an EMBL/GenBank/DDBJ whole genome shotgun (WGS) entry which is preliminary data.</text>
</comment>
<dbReference type="PROSITE" id="PS00455">
    <property type="entry name" value="AMP_BINDING"/>
    <property type="match status" value="5"/>
</dbReference>
<dbReference type="NCBIfam" id="NF003417">
    <property type="entry name" value="PRK04813.1"/>
    <property type="match status" value="6"/>
</dbReference>
<dbReference type="FunFam" id="3.30.300.30:FF:000015">
    <property type="entry name" value="Nonribosomal peptide synthase SidD"/>
    <property type="match status" value="4"/>
</dbReference>
<dbReference type="PROSITE" id="PS50075">
    <property type="entry name" value="CARRIER"/>
    <property type="match status" value="5"/>
</dbReference>
<evidence type="ECO:0000256" key="6">
    <source>
        <dbReference type="SAM" id="MobiDB-lite"/>
    </source>
</evidence>
<dbReference type="InterPro" id="IPR020806">
    <property type="entry name" value="PKS_PP-bd"/>
</dbReference>
<evidence type="ECO:0000259" key="7">
    <source>
        <dbReference type="PROSITE" id="PS50075"/>
    </source>
</evidence>
<keyword evidence="2" id="KW-0596">Phosphopantetheine</keyword>
<dbReference type="GO" id="GO:0031177">
    <property type="term" value="F:phosphopantetheine binding"/>
    <property type="evidence" value="ECO:0007669"/>
    <property type="project" value="InterPro"/>
</dbReference>
<dbReference type="InterPro" id="IPR020845">
    <property type="entry name" value="AMP-binding_CS"/>
</dbReference>
<dbReference type="NCBIfam" id="TIGR01733">
    <property type="entry name" value="AA-adenyl-dom"/>
    <property type="match status" value="5"/>
</dbReference>
<dbReference type="FunFam" id="3.40.50.980:FF:000001">
    <property type="entry name" value="Non-ribosomal peptide synthetase"/>
    <property type="match status" value="3"/>
</dbReference>
<dbReference type="PANTHER" id="PTHR45527:SF16">
    <property type="entry name" value="NONRIBOSOMAL PEPTIDE SYNTHASE ATNA-RELATED"/>
    <property type="match status" value="1"/>
</dbReference>
<dbReference type="EMBL" id="NJET01000016">
    <property type="protein sequence ID" value="PHH65592.1"/>
    <property type="molecule type" value="Genomic_DNA"/>
</dbReference>
<dbReference type="Gene3D" id="3.30.559.30">
    <property type="entry name" value="Nonribosomal peptide synthetase, condensation domain"/>
    <property type="match status" value="5"/>
</dbReference>
<dbReference type="FunFam" id="3.30.559.30:FF:000003">
    <property type="entry name" value="Nonribosomal peptide synthase SidD"/>
    <property type="match status" value="5"/>
</dbReference>
<dbReference type="Gene3D" id="3.30.559.10">
    <property type="entry name" value="Chloramphenicol acetyltransferase-like domain"/>
    <property type="match status" value="5"/>
</dbReference>
<dbReference type="Gene3D" id="3.40.50.12780">
    <property type="entry name" value="N-terminal domain of ligase-like"/>
    <property type="match status" value="3"/>
</dbReference>
<keyword evidence="3" id="KW-0597">Phosphoprotein</keyword>
<evidence type="ECO:0000313" key="9">
    <source>
        <dbReference type="Proteomes" id="UP000226192"/>
    </source>
</evidence>
<feature type="compositionally biased region" description="Low complexity" evidence="6">
    <location>
        <begin position="3574"/>
        <end position="3585"/>
    </location>
</feature>
<comment type="similarity">
    <text evidence="5">Belongs to the NRP synthetase family.</text>
</comment>
<evidence type="ECO:0000256" key="5">
    <source>
        <dbReference type="ARBA" id="ARBA00029454"/>
    </source>
</evidence>
<dbReference type="SUPFAM" id="SSF52777">
    <property type="entry name" value="CoA-dependent acyltransferases"/>
    <property type="match status" value="10"/>
</dbReference>
<dbReference type="Proteomes" id="UP000226192">
    <property type="component" value="Unassembled WGS sequence"/>
</dbReference>
<dbReference type="InterPro" id="IPR000873">
    <property type="entry name" value="AMP-dep_synth/lig_dom"/>
</dbReference>
<dbReference type="Pfam" id="PF00501">
    <property type="entry name" value="AMP-binding"/>
    <property type="match status" value="5"/>
</dbReference>
<gene>
    <name evidence="8" type="ORF">CDD81_2027</name>
</gene>
<feature type="domain" description="Carrier" evidence="7">
    <location>
        <begin position="4355"/>
        <end position="4431"/>
    </location>
</feature>
<dbReference type="InterPro" id="IPR036736">
    <property type="entry name" value="ACP-like_sf"/>
</dbReference>
<dbReference type="Gene3D" id="1.10.1200.10">
    <property type="entry name" value="ACP-like"/>
    <property type="match status" value="5"/>
</dbReference>
<evidence type="ECO:0000313" key="8">
    <source>
        <dbReference type="EMBL" id="PHH65592.1"/>
    </source>
</evidence>
<reference evidence="8 9" key="1">
    <citation type="submission" date="2017-06" db="EMBL/GenBank/DDBJ databases">
        <title>Ant-infecting Ophiocordyceps genomes reveal a high diversity of potential behavioral manipulation genes and a possible major role for enterotoxins.</title>
        <authorList>
            <person name="De Bekker C."/>
            <person name="Evans H.C."/>
            <person name="Brachmann A."/>
            <person name="Hughes D.P."/>
        </authorList>
    </citation>
    <scope>NUCLEOTIDE SEQUENCE [LARGE SCALE GENOMIC DNA]</scope>
    <source>
        <strain evidence="8 9">Map64</strain>
    </source>
</reference>
<dbReference type="InterPro" id="IPR001242">
    <property type="entry name" value="Condensation_dom"/>
</dbReference>
<dbReference type="CDD" id="cd05918">
    <property type="entry name" value="A_NRPS_SidN3_like"/>
    <property type="match status" value="5"/>
</dbReference>
<dbReference type="SMART" id="SM00823">
    <property type="entry name" value="PKS_PP"/>
    <property type="match status" value="5"/>
</dbReference>
<protein>
    <recommendedName>
        <fullName evidence="7">Carrier domain-containing protein</fullName>
    </recommendedName>
</protein>
<dbReference type="OrthoDB" id="416786at2759"/>
<dbReference type="PROSITE" id="PS00012">
    <property type="entry name" value="PHOSPHOPANTETHEINE"/>
    <property type="match status" value="4"/>
</dbReference>
<dbReference type="InterPro" id="IPR023213">
    <property type="entry name" value="CAT-like_dom_sf"/>
</dbReference>
<dbReference type="InterPro" id="IPR010071">
    <property type="entry name" value="AA_adenyl_dom"/>
</dbReference>
<dbReference type="InterPro" id="IPR042099">
    <property type="entry name" value="ANL_N_sf"/>
</dbReference>
<dbReference type="STRING" id="1399860.A0A2C5YE75"/>
<dbReference type="InterPro" id="IPR006162">
    <property type="entry name" value="Ppantetheine_attach_site"/>
</dbReference>
<evidence type="ECO:0000256" key="1">
    <source>
        <dbReference type="ARBA" id="ARBA00005179"/>
    </source>
</evidence>
<name>A0A2C5YE75_9HYPO</name>
<dbReference type="GO" id="GO:0044550">
    <property type="term" value="P:secondary metabolite biosynthetic process"/>
    <property type="evidence" value="ECO:0007669"/>
    <property type="project" value="TreeGrafter"/>
</dbReference>
<keyword evidence="9" id="KW-1185">Reference proteome</keyword>
<dbReference type="GO" id="GO:0043041">
    <property type="term" value="P:amino acid activation for nonribosomal peptide biosynthetic process"/>
    <property type="evidence" value="ECO:0007669"/>
    <property type="project" value="TreeGrafter"/>
</dbReference>
<dbReference type="Gene3D" id="3.40.50.980">
    <property type="match status" value="4"/>
</dbReference>
<evidence type="ECO:0000256" key="2">
    <source>
        <dbReference type="ARBA" id="ARBA00022450"/>
    </source>
</evidence>
<dbReference type="SUPFAM" id="SSF56801">
    <property type="entry name" value="Acetyl-CoA synthetase-like"/>
    <property type="match status" value="5"/>
</dbReference>
<dbReference type="InterPro" id="IPR045851">
    <property type="entry name" value="AMP-bd_C_sf"/>
</dbReference>
<evidence type="ECO:0000256" key="3">
    <source>
        <dbReference type="ARBA" id="ARBA00022553"/>
    </source>
</evidence>
<feature type="domain" description="Carrier" evidence="7">
    <location>
        <begin position="2205"/>
        <end position="2281"/>
    </location>
</feature>
<accession>A0A2C5YE75</accession>
<dbReference type="Pfam" id="PF00668">
    <property type="entry name" value="Condensation"/>
    <property type="match status" value="5"/>
</dbReference>
<dbReference type="PANTHER" id="PTHR45527">
    <property type="entry name" value="NONRIBOSOMAL PEPTIDE SYNTHETASE"/>
    <property type="match status" value="1"/>
</dbReference>
<feature type="region of interest" description="Disordered" evidence="6">
    <location>
        <begin position="3569"/>
        <end position="3591"/>
    </location>
</feature>
<dbReference type="FunFam" id="1.10.1200.10:FF:000005">
    <property type="entry name" value="Nonribosomal peptide synthetase 1"/>
    <property type="match status" value="3"/>
</dbReference>
<proteinExistence type="inferred from homology"/>
<keyword evidence="4" id="KW-0436">Ligase</keyword>
<comment type="pathway">
    <text evidence="1">Secondary metabolite biosynthesis.</text>
</comment>
<feature type="domain" description="Carrier" evidence="7">
    <location>
        <begin position="3283"/>
        <end position="3359"/>
    </location>
</feature>
<dbReference type="InterPro" id="IPR009081">
    <property type="entry name" value="PP-bd_ACP"/>
</dbReference>
<dbReference type="Gene3D" id="3.30.300.30">
    <property type="match status" value="6"/>
</dbReference>
<dbReference type="Gene3D" id="2.30.38.10">
    <property type="entry name" value="Luciferase, Domain 3"/>
    <property type="match status" value="2"/>
</dbReference>
<evidence type="ECO:0000256" key="4">
    <source>
        <dbReference type="ARBA" id="ARBA00022598"/>
    </source>
</evidence>
<dbReference type="GO" id="GO:0005737">
    <property type="term" value="C:cytoplasm"/>
    <property type="evidence" value="ECO:0007669"/>
    <property type="project" value="TreeGrafter"/>
</dbReference>
<dbReference type="Pfam" id="PF00550">
    <property type="entry name" value="PP-binding"/>
    <property type="match status" value="5"/>
</dbReference>
<feature type="domain" description="Carrier" evidence="7">
    <location>
        <begin position="1128"/>
        <end position="1204"/>
    </location>
</feature>